<accession>A0A0P6XCV0</accession>
<dbReference type="RefSeq" id="WP_160318422.1">
    <property type="nucleotide sequence ID" value="NZ_LGCM01000042.1"/>
</dbReference>
<dbReference type="EMBL" id="LGCM01000042">
    <property type="protein sequence ID" value="KPL80462.1"/>
    <property type="molecule type" value="Genomic_DNA"/>
</dbReference>
<evidence type="ECO:0000313" key="1">
    <source>
        <dbReference type="EMBL" id="KPL80388.1"/>
    </source>
</evidence>
<gene>
    <name evidence="1" type="ORF">ADN01_11925</name>
    <name evidence="2" type="ORF">ADN01_12460</name>
</gene>
<organism evidence="2 3">
    <name type="scientific">Levilinea saccharolytica</name>
    <dbReference type="NCBI Taxonomy" id="229921"/>
    <lineage>
        <taxon>Bacteria</taxon>
        <taxon>Bacillati</taxon>
        <taxon>Chloroflexota</taxon>
        <taxon>Anaerolineae</taxon>
        <taxon>Anaerolineales</taxon>
        <taxon>Anaerolineaceae</taxon>
        <taxon>Levilinea</taxon>
    </lineage>
</organism>
<sequence>KHLFTDRGSGERLVLFEAADDHSEATYVVDLIGQNMAGDRKARSPSRSPGKVRLRWLTLSTAQSRGPHRGGIRRSGD</sequence>
<proteinExistence type="predicted"/>
<evidence type="ECO:0000313" key="2">
    <source>
        <dbReference type="EMBL" id="KPL80462.1"/>
    </source>
</evidence>
<reference evidence="2 3" key="1">
    <citation type="submission" date="2015-07" db="EMBL/GenBank/DDBJ databases">
        <title>Genome sequence of Levilinea saccharolytica DSM 16555.</title>
        <authorList>
            <person name="Hemp J."/>
            <person name="Ward L.M."/>
            <person name="Pace L.A."/>
            <person name="Fischer W.W."/>
        </authorList>
    </citation>
    <scope>NUCLEOTIDE SEQUENCE [LARGE SCALE GENOMIC DNA]</scope>
    <source>
        <strain evidence="2 3">KIBI-1</strain>
    </source>
</reference>
<dbReference type="AlphaFoldDB" id="A0A0P6XCV0"/>
<dbReference type="EMBL" id="LGCM01000042">
    <property type="protein sequence ID" value="KPL80388.1"/>
    <property type="molecule type" value="Genomic_DNA"/>
</dbReference>
<evidence type="ECO:0000313" key="3">
    <source>
        <dbReference type="Proteomes" id="UP000050501"/>
    </source>
</evidence>
<keyword evidence="3" id="KW-1185">Reference proteome</keyword>
<feature type="non-terminal residue" evidence="2">
    <location>
        <position position="1"/>
    </location>
</feature>
<protein>
    <submittedName>
        <fullName evidence="2">Uncharacterized protein</fullName>
    </submittedName>
</protein>
<comment type="caution">
    <text evidence="2">The sequence shown here is derived from an EMBL/GenBank/DDBJ whole genome shotgun (WGS) entry which is preliminary data.</text>
</comment>
<name>A0A0P6XCV0_9CHLR</name>
<dbReference type="Proteomes" id="UP000050501">
    <property type="component" value="Unassembled WGS sequence"/>
</dbReference>